<comment type="caution">
    <text evidence="1">The sequence shown here is derived from an EMBL/GenBank/DDBJ whole genome shotgun (WGS) entry which is preliminary data.</text>
</comment>
<dbReference type="EMBL" id="JAFLVX010000026">
    <property type="protein sequence ID" value="MBO0477516.1"/>
    <property type="molecule type" value="Genomic_DNA"/>
</dbReference>
<proteinExistence type="predicted"/>
<dbReference type="RefSeq" id="WP_206967563.1">
    <property type="nucleotide sequence ID" value="NZ_JAFLVX010000026.1"/>
</dbReference>
<name>A0ABS3HXI0_9ENTE</name>
<reference evidence="1 2" key="1">
    <citation type="submission" date="2021-03" db="EMBL/GenBank/DDBJ databases">
        <title>Enterococcal diversity collection.</title>
        <authorList>
            <person name="Gilmore M.S."/>
            <person name="Schwartzman J."/>
            <person name="Van Tyne D."/>
            <person name="Martin M."/>
            <person name="Earl A.M."/>
            <person name="Manson A.L."/>
            <person name="Straub T."/>
            <person name="Salamzade R."/>
            <person name="Saavedra J."/>
            <person name="Lebreton F."/>
            <person name="Prichula J."/>
            <person name="Schaufler K."/>
            <person name="Gaca A."/>
            <person name="Sgardioli B."/>
            <person name="Wagenaar J."/>
            <person name="Strong T."/>
        </authorList>
    </citation>
    <scope>NUCLEOTIDE SEQUENCE [LARGE SCALE GENOMIC DNA]</scope>
    <source>
        <strain evidence="1 2">DIV0080</strain>
    </source>
</reference>
<dbReference type="Proteomes" id="UP000664857">
    <property type="component" value="Unassembled WGS sequence"/>
</dbReference>
<accession>A0ABS3HXI0</accession>
<dbReference type="Pfam" id="PF13170">
    <property type="entry name" value="DUF4003"/>
    <property type="match status" value="1"/>
</dbReference>
<evidence type="ECO:0000313" key="1">
    <source>
        <dbReference type="EMBL" id="MBO0477516.1"/>
    </source>
</evidence>
<evidence type="ECO:0000313" key="2">
    <source>
        <dbReference type="Proteomes" id="UP000664857"/>
    </source>
</evidence>
<dbReference type="InterPro" id="IPR025062">
    <property type="entry name" value="DUF4003"/>
</dbReference>
<organism evidence="1 2">
    <name type="scientific">Candidatus Vagococcus giribetii</name>
    <dbReference type="NCBI Taxonomy" id="2230876"/>
    <lineage>
        <taxon>Bacteria</taxon>
        <taxon>Bacillati</taxon>
        <taxon>Bacillota</taxon>
        <taxon>Bacilli</taxon>
        <taxon>Lactobacillales</taxon>
        <taxon>Enterococcaceae</taxon>
        <taxon>Vagococcus</taxon>
    </lineage>
</organism>
<gene>
    <name evidence="1" type="ORF">DOK76_10555</name>
</gene>
<protein>
    <submittedName>
        <fullName evidence="1">DUF4003 family protein</fullName>
    </submittedName>
</protein>
<keyword evidence="2" id="KW-1185">Reference proteome</keyword>
<sequence>MDYQEVVTLLETNYRLLGESNAKWLDKRVKYLLARIFTGQGIKLPVADFDWLDIALGRKSGVFTSLTKVTRHTLTGLMIASGKNSVEGIEELYFNKKILKDCGFKSSNSTYFAAYQLYLSDSKKREEIARRGQSIYQGIKLNHPIITSTNDYSSIISLAQAEQLAHLTEDELCQLIDYYFESFQEIGLKNRNSCLVAATLTTLMLGEMDEAFITSLKYVITHFEANKIKIKNVHLVPLISLTYLDKETQAIDLTELFTFIEEINQNVKLLFETDYKEALAISLYVESKSRALNKAHLTTLSVSLNQIIVQEQTMLANNATVLLS</sequence>